<comment type="caution">
    <text evidence="2">The sequence shown here is derived from an EMBL/GenBank/DDBJ whole genome shotgun (WGS) entry which is preliminary data.</text>
</comment>
<evidence type="ECO:0000256" key="1">
    <source>
        <dbReference type="SAM" id="MobiDB-lite"/>
    </source>
</evidence>
<accession>A0ABR2LSJ9</accession>
<protein>
    <submittedName>
        <fullName evidence="2">Uncharacterized protein</fullName>
    </submittedName>
</protein>
<gene>
    <name evidence="2" type="ORF">KSP40_PGU021545</name>
</gene>
<evidence type="ECO:0000313" key="3">
    <source>
        <dbReference type="Proteomes" id="UP001412067"/>
    </source>
</evidence>
<feature type="region of interest" description="Disordered" evidence="1">
    <location>
        <begin position="1"/>
        <end position="46"/>
    </location>
</feature>
<dbReference type="Proteomes" id="UP001412067">
    <property type="component" value="Unassembled WGS sequence"/>
</dbReference>
<reference evidence="2 3" key="1">
    <citation type="journal article" date="2022" name="Nat. Plants">
        <title>Genomes of leafy and leafless Platanthera orchids illuminate the evolution of mycoheterotrophy.</title>
        <authorList>
            <person name="Li M.H."/>
            <person name="Liu K.W."/>
            <person name="Li Z."/>
            <person name="Lu H.C."/>
            <person name="Ye Q.L."/>
            <person name="Zhang D."/>
            <person name="Wang J.Y."/>
            <person name="Li Y.F."/>
            <person name="Zhong Z.M."/>
            <person name="Liu X."/>
            <person name="Yu X."/>
            <person name="Liu D.K."/>
            <person name="Tu X.D."/>
            <person name="Liu B."/>
            <person name="Hao Y."/>
            <person name="Liao X.Y."/>
            <person name="Jiang Y.T."/>
            <person name="Sun W.H."/>
            <person name="Chen J."/>
            <person name="Chen Y.Q."/>
            <person name="Ai Y."/>
            <person name="Zhai J.W."/>
            <person name="Wu S.S."/>
            <person name="Zhou Z."/>
            <person name="Hsiao Y.Y."/>
            <person name="Wu W.L."/>
            <person name="Chen Y.Y."/>
            <person name="Lin Y.F."/>
            <person name="Hsu J.L."/>
            <person name="Li C.Y."/>
            <person name="Wang Z.W."/>
            <person name="Zhao X."/>
            <person name="Zhong W.Y."/>
            <person name="Ma X.K."/>
            <person name="Ma L."/>
            <person name="Huang J."/>
            <person name="Chen G.Z."/>
            <person name="Huang M.Z."/>
            <person name="Huang L."/>
            <person name="Peng D.H."/>
            <person name="Luo Y.B."/>
            <person name="Zou S.Q."/>
            <person name="Chen S.P."/>
            <person name="Lan S."/>
            <person name="Tsai W.C."/>
            <person name="Van de Peer Y."/>
            <person name="Liu Z.J."/>
        </authorList>
    </citation>
    <scope>NUCLEOTIDE SEQUENCE [LARGE SCALE GENOMIC DNA]</scope>
    <source>
        <strain evidence="2">Lor288</strain>
    </source>
</reference>
<evidence type="ECO:0000313" key="2">
    <source>
        <dbReference type="EMBL" id="KAK8949837.1"/>
    </source>
</evidence>
<feature type="compositionally biased region" description="Polar residues" evidence="1">
    <location>
        <begin position="11"/>
        <end position="23"/>
    </location>
</feature>
<name>A0ABR2LSJ9_9ASPA</name>
<feature type="region of interest" description="Disordered" evidence="1">
    <location>
        <begin position="61"/>
        <end position="92"/>
    </location>
</feature>
<keyword evidence="3" id="KW-1185">Reference proteome</keyword>
<feature type="region of interest" description="Disordered" evidence="1">
    <location>
        <begin position="111"/>
        <end position="132"/>
    </location>
</feature>
<sequence length="297" mass="32518">MPPAADHDYTQALNVDSQQSGSLSDHDGDCGGGQTMPPPAYGETQRVDSCGEQLGLGVQGWGETQAIDEFQETELIRSDDDEDGDGKSERTELVTDEDDDFVGEVASGIRTKDGDLVDPDASTDEEKGFCSEGKGDISSLQLTEGTCKSTDALHSSGFTAARSMTCTPVGNKSESSNLAERNFNEYNQDKVNNSHTGLKTRLMETMPCTVSDTKKDEIVLDHGTENPFRCVESYNIDSFMVQEKETTIRSEINNEKMVASMSTRMQRSCCELYFIPRTRCSVPSHCIRCCGQISFSN</sequence>
<dbReference type="EMBL" id="JBBWWR010000015">
    <property type="protein sequence ID" value="KAK8949837.1"/>
    <property type="molecule type" value="Genomic_DNA"/>
</dbReference>
<organism evidence="2 3">
    <name type="scientific">Platanthera guangdongensis</name>
    <dbReference type="NCBI Taxonomy" id="2320717"/>
    <lineage>
        <taxon>Eukaryota</taxon>
        <taxon>Viridiplantae</taxon>
        <taxon>Streptophyta</taxon>
        <taxon>Embryophyta</taxon>
        <taxon>Tracheophyta</taxon>
        <taxon>Spermatophyta</taxon>
        <taxon>Magnoliopsida</taxon>
        <taxon>Liliopsida</taxon>
        <taxon>Asparagales</taxon>
        <taxon>Orchidaceae</taxon>
        <taxon>Orchidoideae</taxon>
        <taxon>Orchideae</taxon>
        <taxon>Orchidinae</taxon>
        <taxon>Platanthera</taxon>
    </lineage>
</organism>
<proteinExistence type="predicted"/>